<keyword evidence="5" id="KW-1134">Transmembrane beta strand</keyword>
<sequence>MNKVYKVIWNHSLNTFVVVSELARGYVKSSSSSNSSTSKLSKVFKLNLLGLLLAISLPSQAYIAIDSVENGRIGFASADARPQNPAVDGGTYPLDYKNPGNKSYDNKDISIGGNNYSPRTSSGIAIGKYSSAIASRADRRSNGIAIGDYSKATGGLSMALGSFSLAGNVGSIALGTASRADGFNALSMMRQSAAIGDYSTAIGSVSWANGTASFALGASATAFGDQSIAIGSVSPTTSASASNSKKTKYDGLNRTQTNGNNSIAMGSAARTNGENSFAIGSGAETGEFIEKRDTYLEDMVREADVNKKAKGAMAFGVNAKAKEAKAIAFGEEAKALKENSMAFGAQANASEQNAIAFGALANATNSSAMAFGSKANALKQNAMAFGANAQATQQNAMAFGTNAKATVTKAIAIGFNTNATQNNAVAIGSETNATQSNTTAIGTTAKASQANSTALGFGAQATHENSVALGANSKTDNAVATANSQINGVNHQFAGNNPIGTVSIGDTNKERTITNVGAGRISSTSTDAINGSQLHAVITEVNKGWNITTAAAGGEVSGNNNPAKVKLGDTVTVTAGKNIKITQADKNITVATKDNVTFKKVDAETLNVTGDTTVKNLTATGDTKVKNFTVDPSSNINMGNNRIMNVGDPTEATDAVNKKYVDNVEFNYKGDSGTGKNKLSTQTAFKGTANEIVTAATNGSVTFSLAKEVKDSLVLAKSAVQNFTVGVGSTASSISIDKTNKHFDIVGGSNYVTTTITDRKVKIDLSDNIKNVINDVTNNLITVTGGATQANSFKISNGGSVKVISNPNDATNIITVGADTNQKAITVGVNSESLNTFITNNPQVQANKNKIAALEPKVESNTNRINALEPRVQNTEKEITALKPQVTNNKNEIDALKPQVTNNKNEIDALKPQVETNKQDIADLKPQVESNKAEIDTLKPKVDKNTADIAAGWELQANGTKIKDVNPNDRIANFTQGQNIEISVENNSIKVSTSLTPKFTNATFGDNSDKTVIDKDGITITNNGKSPVKLNDNGLDNGGNKIQNLANGTSPNDAVNMSQLDAVNATANSGWKLQVNKEPDSESKVTPNATVSLNNDDGNIQITKTKNDNNVTFALNTTLTLGKNGADQTGKDGSLTVTGKDGSSVVLNGKDGSIGLTGTAGANGLKPQTTIKVTKGQPDVNNTGNKTRITYTNGNNDNVEEVATLHDGLKFQGDDKSPIAKQLNQTLDIVGGAQGPVSDNNIAVRTSTDKTKLEIKLAKSLTNLTSIEVGSGNDKTNIDKDGIRIINADPTKNVSLTDTGLNNGGHKIENIANGTNSGDAVNFSQLDAVSKVANAGWVLFTNNQDNTKSVIKPNATVSLNNNDGNIHITKTKDDGNVTFALNHNITLGKAGNGNDNHDGALTVQGKNGSSVVLNGSDGSISLTGTPGTPNTKIKVGSGAGGVEDTNSIHKNRITYTNGNNNEETVATLNDGLKFKGDDTTVINKKLNQQLEIVGGAENSKLSDRNIGVNSNNGKLEIKLSKELNELTSTTFGSGADKTFINKDGITIHATAPNKNVSLTESGLNNGNNQITNVASGLGKGKTLSTLQVNDGDLTNAANIGDLKNAIDNITKSTADGGFGFIDSDNNAVKQDLGTTIKVQAKDGISAKVVNTNDGKKALEFGLNSTVSIGNNAEPGQITIKGENGQDGITLNGKDGTIGLKGKNGVSANITVGNGPNTLDSQTNNTTPRISYTNGSKTEYVATTSDGLIFGANTGVDHKAKLNTKIEIKGASTNQNWDAFDSGTNLMTKVDTDNHLITIALSKNLKDLVSATFSNGVNPTVKSELTGHGLTITPTVQGKSPVKLTDSGLDNGDNQITNVKSGLNGVNLNDAQGNTLKNAVNVEDLKNAINNTVGQSGWNLKVNGGTSVKVGHDNTVEFINGDNINITNNDKNITIATSKNLSVDTLKAGKKGENGQQGVDGNVTAEGKNGSSVILNGGNGSISVSNKGVNGADANITVKQGHPDVDGADGSHKARIVYTPVNGQPEEVATLKDGLKFIGDKGGALVKHLNDTVTIKGNLSETAEVTDKNLRVDNDNGSLILKMATSLQELKEATFGKDTDKSVLNKDGLTITNGNDTNKTVSLTDTGLNNGGNQIKNVSSGLSNGKTLSTLQDGDEDLKNAANISDLKNAVNDLTKAGTLGGFGLSDQNGDEVKEDLGKSIKVKGDESIVTKVNTAEKSLEISLNNKITVGDATNPGSVTIKGNNDKDAIALNGQDGTIKLKDANGGDRVSLNGNDGSIGLTGKDGVNGTLTFAKGDSHIDGTVGTKETTRISYTPNGSTTPEFVATLNDGLKFGANTGPVRNAKLNSQIDVKGAETNTEWAKFDAGKNIMTSINGGTITVGLAKALTDLESVTFNKDKNGGTPTATTKIDSNGLTITPTGNNVPDKTVSLTDKGLNNGGNTITNIASGLTKADGSKSELKDATGDVLNNAANIGDLKSALTNLTDNGFGLKDQDGKEFKHKLGETAQIKGDGSVVTKVVTNDDSSKALQIGLNKDITVGNAKDPGSVTVKGSNDKDSIKLDGTAGKITVKKDDGKDAVSLNKDGTIGIDGADGASASLTMKKGPADLEGKNANEQNPRLSYTPNGSKTPEFVATLNDGLKFGANTGTVRNAKLNSQIDVKGDVKNTDWNKFDAGKNIMTNINDGTITVGLAKALTDLESITFNKNTNGNPTATAKIDSNGLTITPNGNNVLDKTVSLTDKGLNNGGNKITNIAAGDVSENSKDAVNGSQLYEVKETANAGWNLSVNEDKANNSSNVKPKQTVELNNSDGNIVITKTEDNGKHKVDFKLGDTLTVGPKDATGKPTEGAVVIGKDGRDGKNNENTIALVGKDGKDAVSIKGKDGVGTIGLTGAAGNDGTNTSAELSIAEGEKGLENNDRGDKKTRIVYKSPTGDKEEVATLNDGLMFAGNDEKLINRKLNTRLNILGGIVDKETLKMDSTSVSSNNLGVRWKSDDSLEIVMKERPTFSGLVLNGKDGQPAKIDFKDANGTQGMSISGSNGKNGDPSLVIKNKDGQDGVTFTNDGRITNVADGKEGKDAVNMSQLNKVKDDLVNKGFALKAEDNGIVNKPLGEAIEVVGADSNISTKVADGKVKIELAKKLDLGDAGSVKMGDTTVNNEGVKVGDKVKLTKDGLKVGDKVNITESGVKVGDVNITDAGIDAGSKKVTNVADGDISANSKDAVNGSQLFKEAAKAKTEVEAGENIVVTPRDGDNGQKIYTVATKKDVSFDNVKVGDIAINKDSGINAGDKKITNVANGEIGKGSKDAVNGDQLFTEAAKAKSEVKAGTNVASVTTGTGDKGQTIYTVNADGASVSAGSDKVTVTKGTKDTNNVTDYKVDLAQATKDDIAKGVDAKAQVDKGINFAGDDGKSTNYKLGDTVTISGDSNLTTETTDKGVTVKLNKDINLNSVSANTFKAGGVTISADSGINAGGKQITHVASGLVDKNGNKIHIRNAAGDTLNNAVNVGDLKTVAGDIYNNIDTTNKRVDKLDKRVRGIGANSAAAASLPQVYIPGKSMVAASAGGYGGEAAVALGYSRASDNGKVILKLTGTANSAGHYSGGVGVGYQW</sequence>
<feature type="domain" description="Trimeric autotransporter adhesin YadA-like stalk" evidence="15">
    <location>
        <begin position="3063"/>
        <end position="3096"/>
    </location>
</feature>
<feature type="domain" description="Trimeric autotransporter adhesin YadA-like head" evidence="14">
    <location>
        <begin position="363"/>
        <end position="389"/>
    </location>
</feature>
<feature type="domain" description="Trimeric autotransporter adhesin YadA-like head" evidence="14">
    <location>
        <begin position="258"/>
        <end position="283"/>
    </location>
</feature>
<dbReference type="Proteomes" id="UP000005519">
    <property type="component" value="Unassembled WGS sequence"/>
</dbReference>
<comment type="subcellular location">
    <subcellularLocation>
        <location evidence="2">Cell outer membrane</location>
    </subcellularLocation>
    <subcellularLocation>
        <location evidence="1">Cell surface</location>
    </subcellularLocation>
</comment>
<dbReference type="Pfam" id="PF05658">
    <property type="entry name" value="YadA_head"/>
    <property type="match status" value="9"/>
</dbReference>
<feature type="domain" description="Trimeric autotransporter adhesin YadA-like stalk" evidence="15">
    <location>
        <begin position="1041"/>
        <end position="1077"/>
    </location>
</feature>
<dbReference type="Gene3D" id="2.20.70.140">
    <property type="match status" value="4"/>
</dbReference>
<dbReference type="Gene3D" id="1.20.5.340">
    <property type="match status" value="2"/>
</dbReference>
<dbReference type="Gene3D" id="3.30.1300.30">
    <property type="entry name" value="GSPII I/J protein-like"/>
    <property type="match status" value="1"/>
</dbReference>
<feature type="domain" description="Trimeric autotransporter adhesin YadA-like stalk" evidence="15">
    <location>
        <begin position="3202"/>
        <end position="3236"/>
    </location>
</feature>
<dbReference type="Gene3D" id="1.20.5.170">
    <property type="match status" value="1"/>
</dbReference>
<dbReference type="InterPro" id="IPR008640">
    <property type="entry name" value="Adhesin_Head_dom"/>
</dbReference>
<feature type="compositionally biased region" description="Polar residues" evidence="11">
    <location>
        <begin position="253"/>
        <end position="267"/>
    </location>
</feature>
<reference evidence="17 18" key="1">
    <citation type="submission" date="2009-10" db="EMBL/GenBank/DDBJ databases">
        <authorList>
            <person name="Muzny D."/>
            <person name="Qin X."/>
            <person name="Deng J."/>
            <person name="Jiang H."/>
            <person name="Liu Y."/>
            <person name="Qu J."/>
            <person name="Song X.-Z."/>
            <person name="Zhang L."/>
            <person name="Thornton R."/>
            <person name="Coyle M."/>
            <person name="Francisco L."/>
            <person name="Jackson L."/>
            <person name="Javaid M."/>
            <person name="Korchina V."/>
            <person name="Kovar C."/>
            <person name="Mata R."/>
            <person name="Mathew T."/>
            <person name="Ngo R."/>
            <person name="Nguyen L."/>
            <person name="Nguyen N."/>
            <person name="Okwuonu G."/>
            <person name="Ongeri F."/>
            <person name="Pham C."/>
            <person name="Simmons D."/>
            <person name="Wilczek-Boney K."/>
            <person name="Hale W."/>
            <person name="Jakkamsetti A."/>
            <person name="Pham P."/>
            <person name="Ruth R."/>
            <person name="San Lucas F."/>
            <person name="Warren J."/>
            <person name="Zhang J."/>
            <person name="Zhao Z."/>
            <person name="Zhou C."/>
            <person name="Zhu D."/>
            <person name="Lee S."/>
            <person name="Bess C."/>
            <person name="Blankenburg K."/>
            <person name="Forbes L."/>
            <person name="Fu Q."/>
            <person name="Gubbala S."/>
            <person name="Hirani K."/>
            <person name="Jayaseelan J.C."/>
            <person name="Lara F."/>
            <person name="Munidasa M."/>
            <person name="Palculict T."/>
            <person name="Patil S."/>
            <person name="Pu L.-L."/>
            <person name="Saada N."/>
            <person name="Tang L."/>
            <person name="Weissenberger G."/>
            <person name="Zhu Y."/>
            <person name="Hemphill L."/>
            <person name="Shang Y."/>
            <person name="Youmans B."/>
            <person name="Ayvaz T."/>
            <person name="Ross M."/>
            <person name="Santibanez J."/>
            <person name="Aqrawi P."/>
            <person name="Gross S."/>
            <person name="Joshi V."/>
            <person name="Fowler G."/>
            <person name="Nazareth L."/>
            <person name="Reid J."/>
            <person name="Worley K."/>
            <person name="Petrosino J."/>
            <person name="Highlander S."/>
            <person name="Gibbs R."/>
        </authorList>
    </citation>
    <scope>NUCLEOTIDE SEQUENCE [LARGE SCALE GENOMIC DNA]</scope>
    <source>
        <strain evidence="17 18">ATCC 43325</strain>
    </source>
</reference>
<feature type="compositionally biased region" description="Polar residues" evidence="11">
    <location>
        <begin position="2612"/>
        <end position="2627"/>
    </location>
</feature>
<keyword evidence="7" id="KW-0732">Signal</keyword>
<evidence type="ECO:0000313" key="18">
    <source>
        <dbReference type="Proteomes" id="UP000005519"/>
    </source>
</evidence>
<organism evidence="17 18">
    <name type="scientific">Pasteurella dagmatis ATCC 43325</name>
    <dbReference type="NCBI Taxonomy" id="667128"/>
    <lineage>
        <taxon>Bacteria</taxon>
        <taxon>Pseudomonadati</taxon>
        <taxon>Pseudomonadota</taxon>
        <taxon>Gammaproteobacteria</taxon>
        <taxon>Pasteurellales</taxon>
        <taxon>Pasteurellaceae</taxon>
        <taxon>Pasteurella</taxon>
    </lineage>
</organism>
<keyword evidence="12" id="KW-1133">Transmembrane helix</keyword>
<keyword evidence="9 12" id="KW-0472">Membrane</keyword>
<dbReference type="OrthoDB" id="5663068at2"/>
<dbReference type="Pfam" id="PF03895">
    <property type="entry name" value="YadA_anchor"/>
    <property type="match status" value="1"/>
</dbReference>
<feature type="domain" description="Trimeric autotransporter adhesin YadA-like head" evidence="14">
    <location>
        <begin position="152"/>
        <end position="177"/>
    </location>
</feature>
<feature type="domain" description="Trimeric autotransporter adhesin YadA-like stalk" evidence="15">
    <location>
        <begin position="642"/>
        <end position="657"/>
    </location>
</feature>
<evidence type="ECO:0000256" key="8">
    <source>
        <dbReference type="ARBA" id="ARBA00022927"/>
    </source>
</evidence>
<dbReference type="InterPro" id="IPR008635">
    <property type="entry name" value="Coiled_stalk_dom"/>
</dbReference>
<keyword evidence="18" id="KW-1185">Reference proteome</keyword>
<dbReference type="Gene3D" id="2.150.10.10">
    <property type="entry name" value="Serralysin-like metalloprotease, C-terminal"/>
    <property type="match status" value="7"/>
</dbReference>
<feature type="domain" description="Trimeric autotransporter adhesin YadA-like head" evidence="14">
    <location>
        <begin position="337"/>
        <end position="360"/>
    </location>
</feature>
<dbReference type="InterPro" id="IPR045584">
    <property type="entry name" value="Pilin-like"/>
</dbReference>
<dbReference type="RefSeq" id="WP_005762010.1">
    <property type="nucleotide sequence ID" value="NZ_GG704810.1"/>
</dbReference>
<protein>
    <submittedName>
        <fullName evidence="17">Hep/Hag repeat protein</fullName>
    </submittedName>
</protein>
<evidence type="ECO:0000256" key="7">
    <source>
        <dbReference type="ARBA" id="ARBA00022729"/>
    </source>
</evidence>
<dbReference type="CDD" id="cd12820">
    <property type="entry name" value="LbR_YadA-like"/>
    <property type="match status" value="2"/>
</dbReference>
<gene>
    <name evidence="17" type="ORF">HMPREF0621_1251</name>
</gene>
<evidence type="ECO:0000259" key="16">
    <source>
        <dbReference type="Pfam" id="PF13018"/>
    </source>
</evidence>
<dbReference type="GO" id="GO:0009279">
    <property type="term" value="C:cell outer membrane"/>
    <property type="evidence" value="ECO:0007669"/>
    <property type="project" value="UniProtKB-SubCell"/>
</dbReference>
<dbReference type="EMBL" id="ACZR01000013">
    <property type="protein sequence ID" value="EEX50180.1"/>
    <property type="molecule type" value="Genomic_DNA"/>
</dbReference>
<keyword evidence="8" id="KW-0653">Protein transport</keyword>
<feature type="domain" description="Trimeric autotransporter adhesin YadA-like stalk" evidence="15">
    <location>
        <begin position="1307"/>
        <end position="1347"/>
    </location>
</feature>
<dbReference type="InterPro" id="IPR005594">
    <property type="entry name" value="YadA_C"/>
</dbReference>
<evidence type="ECO:0000256" key="4">
    <source>
        <dbReference type="ARBA" id="ARBA00022448"/>
    </source>
</evidence>
<keyword evidence="6 12" id="KW-0812">Transmembrane</keyword>
<evidence type="ECO:0000256" key="9">
    <source>
        <dbReference type="ARBA" id="ARBA00023136"/>
    </source>
</evidence>
<feature type="domain" description="Trimeric autotransporter adhesin YadA-like head" evidence="14">
    <location>
        <begin position="447"/>
        <end position="473"/>
    </location>
</feature>
<dbReference type="Gene3D" id="6.20.50.100">
    <property type="match status" value="6"/>
</dbReference>
<evidence type="ECO:0000256" key="2">
    <source>
        <dbReference type="ARBA" id="ARBA00004442"/>
    </source>
</evidence>
<dbReference type="STRING" id="667128.HMPREF0621_1251"/>
<keyword evidence="4" id="KW-0813">Transport</keyword>
<feature type="compositionally biased region" description="Low complexity" evidence="11">
    <location>
        <begin position="234"/>
        <end position="244"/>
    </location>
</feature>
<feature type="domain" description="Trimeric autotransporter adhesin YadA-like head" evidence="14">
    <location>
        <begin position="419"/>
        <end position="443"/>
    </location>
</feature>
<feature type="domain" description="Trimeric autotransporter adhesin YadA-like stalk" evidence="15">
    <location>
        <begin position="3287"/>
        <end position="3328"/>
    </location>
</feature>
<feature type="region of interest" description="Disordered" evidence="11">
    <location>
        <begin position="234"/>
        <end position="267"/>
    </location>
</feature>
<dbReference type="Pfam" id="PF13018">
    <property type="entry name" value="ESPR"/>
    <property type="match status" value="1"/>
</dbReference>
<accession>C9PQQ8</accession>
<feature type="domain" description="Trimeric autotransporter adhesin YadA-like head" evidence="14">
    <location>
        <begin position="391"/>
        <end position="417"/>
    </location>
</feature>
<proteinExistence type="inferred from homology"/>
<name>C9PQQ8_9PAST</name>
<dbReference type="HOGENOM" id="CLU_224125_0_0_6"/>
<evidence type="ECO:0000256" key="12">
    <source>
        <dbReference type="SAM" id="Phobius"/>
    </source>
</evidence>
<evidence type="ECO:0000256" key="5">
    <source>
        <dbReference type="ARBA" id="ARBA00022452"/>
    </source>
</evidence>
<comment type="similarity">
    <text evidence="3">Belongs to the autotransporter-2 (AT-2) (TC 1.B.40) family.</text>
</comment>
<comment type="caution">
    <text evidence="17">The sequence shown here is derived from an EMBL/GenBank/DDBJ whole genome shotgun (WGS) entry which is preliminary data.</text>
</comment>
<evidence type="ECO:0000259" key="15">
    <source>
        <dbReference type="Pfam" id="PF05662"/>
    </source>
</evidence>
<feature type="domain" description="Trimeric autotransporter adhesin YadA-like stalk" evidence="15">
    <location>
        <begin position="513"/>
        <end position="552"/>
    </location>
</feature>
<dbReference type="GO" id="GO:0015031">
    <property type="term" value="P:protein transport"/>
    <property type="evidence" value="ECO:0007669"/>
    <property type="project" value="UniProtKB-KW"/>
</dbReference>
<evidence type="ECO:0000256" key="10">
    <source>
        <dbReference type="ARBA" id="ARBA00023237"/>
    </source>
</evidence>
<dbReference type="Pfam" id="PF05662">
    <property type="entry name" value="YadA_stalk"/>
    <property type="match status" value="8"/>
</dbReference>
<dbReference type="InterPro" id="IPR024973">
    <property type="entry name" value="ESPR"/>
</dbReference>
<dbReference type="InterPro" id="IPR011049">
    <property type="entry name" value="Serralysin-like_metalloprot_C"/>
</dbReference>
<feature type="domain" description="Trimeric autotransporter adhesin YadA-like head" evidence="14">
    <location>
        <begin position="310"/>
        <end position="330"/>
    </location>
</feature>
<dbReference type="GO" id="GO:0009986">
    <property type="term" value="C:cell surface"/>
    <property type="evidence" value="ECO:0007669"/>
    <property type="project" value="UniProtKB-SubCell"/>
</dbReference>
<evidence type="ECO:0000259" key="14">
    <source>
        <dbReference type="Pfam" id="PF05658"/>
    </source>
</evidence>
<evidence type="ECO:0000256" key="11">
    <source>
        <dbReference type="SAM" id="MobiDB-lite"/>
    </source>
</evidence>
<evidence type="ECO:0000259" key="13">
    <source>
        <dbReference type="Pfam" id="PF03895"/>
    </source>
</evidence>
<dbReference type="SUPFAM" id="SSF101967">
    <property type="entry name" value="Adhesin YadA, collagen-binding domain"/>
    <property type="match status" value="7"/>
</dbReference>
<evidence type="ECO:0000256" key="1">
    <source>
        <dbReference type="ARBA" id="ARBA00004241"/>
    </source>
</evidence>
<feature type="region of interest" description="Disordered" evidence="11">
    <location>
        <begin position="2607"/>
        <end position="2627"/>
    </location>
</feature>
<keyword evidence="10" id="KW-0998">Cell outer membrane</keyword>
<dbReference type="SUPFAM" id="SSF54523">
    <property type="entry name" value="Pili subunits"/>
    <property type="match status" value="1"/>
</dbReference>
<evidence type="ECO:0000256" key="3">
    <source>
        <dbReference type="ARBA" id="ARBA00005848"/>
    </source>
</evidence>
<feature type="transmembrane region" description="Helical" evidence="12">
    <location>
        <begin position="46"/>
        <end position="65"/>
    </location>
</feature>
<evidence type="ECO:0000313" key="17">
    <source>
        <dbReference type="EMBL" id="EEX50180.1"/>
    </source>
</evidence>
<feature type="domain" description="Trimeric autotransporter adhesin YadA-like head" evidence="14">
    <location>
        <begin position="208"/>
        <end position="232"/>
    </location>
</feature>
<feature type="domain" description="ESPR" evidence="16">
    <location>
        <begin position="1"/>
        <end position="41"/>
    </location>
</feature>
<evidence type="ECO:0000256" key="6">
    <source>
        <dbReference type="ARBA" id="ARBA00022692"/>
    </source>
</evidence>
<feature type="domain" description="Trimeric autotransporter adhesin YadA-like stalk" evidence="15">
    <location>
        <begin position="2748"/>
        <end position="2791"/>
    </location>
</feature>
<feature type="domain" description="Trimeric autotransporter adhesin YadA-like C-terminal membrane anchor" evidence="13">
    <location>
        <begin position="3544"/>
        <end position="3604"/>
    </location>
</feature>